<dbReference type="OrthoDB" id="2795309at2759"/>
<evidence type="ECO:0000313" key="2">
    <source>
        <dbReference type="EMBL" id="PBL04224.1"/>
    </source>
</evidence>
<protein>
    <submittedName>
        <fullName evidence="2">Uncharacterized protein</fullName>
    </submittedName>
</protein>
<sequence>MEKDDGKRHAALMWEYLENMIKAVRQYTSNRAMSSKGELAQTIIYKLTPFMSPKKMLSTELMIQQVYNKQEKMEKKIEQFEDMQMELERRERNSSEEQIEQVHVSLLIQDYAAIAATAPRDGNTAKPARPAKPIAQTTTIMSKPVNPNKAYNPCHMVVQAPKLPIDYERPRPEMVAIRVNEELAKHNEMWLSICILNLQSDQTRIIDEPDGDGIRPAEEVRQELMAKNLDLHRRIIRVFQWVRPEGKLMEEGKYASLVVVLFEKEEDARYMTEERRNVSLYWVSYIVKEFTDKPPVI</sequence>
<dbReference type="EMBL" id="KZ293644">
    <property type="protein sequence ID" value="PBL04224.1"/>
    <property type="molecule type" value="Genomic_DNA"/>
</dbReference>
<dbReference type="AlphaFoldDB" id="A0A2H3EXZ6"/>
<feature type="coiled-coil region" evidence="1">
    <location>
        <begin position="63"/>
        <end position="97"/>
    </location>
</feature>
<keyword evidence="1" id="KW-0175">Coiled coil</keyword>
<reference evidence="3" key="1">
    <citation type="journal article" date="2017" name="Nat. Ecol. Evol.">
        <title>Genome expansion and lineage-specific genetic innovations in the forest pathogenic fungi Armillaria.</title>
        <authorList>
            <person name="Sipos G."/>
            <person name="Prasanna A.N."/>
            <person name="Walter M.C."/>
            <person name="O'Connor E."/>
            <person name="Balint B."/>
            <person name="Krizsan K."/>
            <person name="Kiss B."/>
            <person name="Hess J."/>
            <person name="Varga T."/>
            <person name="Slot J."/>
            <person name="Riley R."/>
            <person name="Boka B."/>
            <person name="Rigling D."/>
            <person name="Barry K."/>
            <person name="Lee J."/>
            <person name="Mihaltcheva S."/>
            <person name="LaButti K."/>
            <person name="Lipzen A."/>
            <person name="Waldron R."/>
            <person name="Moloney N.M."/>
            <person name="Sperisen C."/>
            <person name="Kredics L."/>
            <person name="Vagvoelgyi C."/>
            <person name="Patrignani A."/>
            <person name="Fitzpatrick D."/>
            <person name="Nagy I."/>
            <person name="Doyle S."/>
            <person name="Anderson J.B."/>
            <person name="Grigoriev I.V."/>
            <person name="Gueldener U."/>
            <person name="Muensterkoetter M."/>
            <person name="Nagy L.G."/>
        </authorList>
    </citation>
    <scope>NUCLEOTIDE SEQUENCE [LARGE SCALE GENOMIC DNA]</scope>
    <source>
        <strain evidence="3">Ar21-2</strain>
    </source>
</reference>
<evidence type="ECO:0000313" key="3">
    <source>
        <dbReference type="Proteomes" id="UP000217790"/>
    </source>
</evidence>
<dbReference type="InParanoid" id="A0A2H3EXZ6"/>
<proteinExistence type="predicted"/>
<evidence type="ECO:0000256" key="1">
    <source>
        <dbReference type="SAM" id="Coils"/>
    </source>
</evidence>
<accession>A0A2H3EXZ6</accession>
<name>A0A2H3EXZ6_ARMGA</name>
<keyword evidence="3" id="KW-1185">Reference proteome</keyword>
<gene>
    <name evidence="2" type="ORF">ARMGADRAFT_1022688</name>
</gene>
<dbReference type="Proteomes" id="UP000217790">
    <property type="component" value="Unassembled WGS sequence"/>
</dbReference>
<dbReference type="STRING" id="47427.A0A2H3EXZ6"/>
<organism evidence="2 3">
    <name type="scientific">Armillaria gallica</name>
    <name type="common">Bulbous honey fungus</name>
    <name type="synonym">Armillaria bulbosa</name>
    <dbReference type="NCBI Taxonomy" id="47427"/>
    <lineage>
        <taxon>Eukaryota</taxon>
        <taxon>Fungi</taxon>
        <taxon>Dikarya</taxon>
        <taxon>Basidiomycota</taxon>
        <taxon>Agaricomycotina</taxon>
        <taxon>Agaricomycetes</taxon>
        <taxon>Agaricomycetidae</taxon>
        <taxon>Agaricales</taxon>
        <taxon>Marasmiineae</taxon>
        <taxon>Physalacriaceae</taxon>
        <taxon>Armillaria</taxon>
    </lineage>
</organism>